<dbReference type="GO" id="GO:0046872">
    <property type="term" value="F:metal ion binding"/>
    <property type="evidence" value="ECO:0007669"/>
    <property type="project" value="UniProtKB-KW"/>
</dbReference>
<evidence type="ECO:0000259" key="4">
    <source>
        <dbReference type="Pfam" id="PF00149"/>
    </source>
</evidence>
<feature type="transmembrane region" description="Helical" evidence="3">
    <location>
        <begin position="7"/>
        <end position="27"/>
    </location>
</feature>
<dbReference type="OrthoDB" id="134976at2157"/>
<name>A0A2A2H5B6_METBR</name>
<keyword evidence="3" id="KW-1133">Transmembrane helix</keyword>
<dbReference type="PANTHER" id="PTHR31302:SF31">
    <property type="entry name" value="PHOSPHODIESTERASE YAEI"/>
    <property type="match status" value="1"/>
</dbReference>
<dbReference type="RefSeq" id="WP_069582771.1">
    <property type="nucleotide sequence ID" value="NZ_LMVM01000023.1"/>
</dbReference>
<dbReference type="CDD" id="cd07385">
    <property type="entry name" value="MPP_YkuE_C"/>
    <property type="match status" value="1"/>
</dbReference>
<sequence length="269" mass="30142">MLKKIGLAIIIIITSFMIYSLIEPYWIQIEEVMIESNQIPAQFDGKKIIFISDVHMGSWPFFDQERTQDLVNEVNGLHPDMILLGGDYVSDEPLYVNSSFTELSKLKAPLGVYCVLGNNDPRNESLEAIKNTNITYIGNTGLWIEYQGAKVRIGGVGDIQTDTQDQDSAVGNANKNDFMLLLSHNPDFFPLADKSKVDLMLSGHTHGGQITFFGIWAPYTHSQYGNKYRTGVIKENNSTMVVSNGIGTITLPMRFFARPQIVVIDLKRT</sequence>
<evidence type="ECO:0000256" key="3">
    <source>
        <dbReference type="SAM" id="Phobius"/>
    </source>
</evidence>
<organism evidence="5 6">
    <name type="scientific">Methanobacterium bryantii</name>
    <dbReference type="NCBI Taxonomy" id="2161"/>
    <lineage>
        <taxon>Archaea</taxon>
        <taxon>Methanobacteriati</taxon>
        <taxon>Methanobacteriota</taxon>
        <taxon>Methanomada group</taxon>
        <taxon>Methanobacteria</taxon>
        <taxon>Methanobacteriales</taxon>
        <taxon>Methanobacteriaceae</taxon>
        <taxon>Methanobacterium</taxon>
    </lineage>
</organism>
<dbReference type="Proteomes" id="UP000217784">
    <property type="component" value="Unassembled WGS sequence"/>
</dbReference>
<dbReference type="InterPro" id="IPR004843">
    <property type="entry name" value="Calcineurin-like_PHP"/>
</dbReference>
<dbReference type="Pfam" id="PF00149">
    <property type="entry name" value="Metallophos"/>
    <property type="match status" value="1"/>
</dbReference>
<keyword evidence="3" id="KW-0472">Membrane</keyword>
<accession>A0A2A2H5B6</accession>
<comment type="caution">
    <text evidence="5">The sequence shown here is derived from an EMBL/GenBank/DDBJ whole genome shotgun (WGS) entry which is preliminary data.</text>
</comment>
<dbReference type="InterPro" id="IPR051158">
    <property type="entry name" value="Metallophosphoesterase_sf"/>
</dbReference>
<feature type="domain" description="Calcineurin-like phosphoesterase" evidence="4">
    <location>
        <begin position="47"/>
        <end position="207"/>
    </location>
</feature>
<dbReference type="GO" id="GO:0008758">
    <property type="term" value="F:UDP-2,3-diacylglucosamine hydrolase activity"/>
    <property type="evidence" value="ECO:0007669"/>
    <property type="project" value="TreeGrafter"/>
</dbReference>
<dbReference type="Gene3D" id="3.60.21.10">
    <property type="match status" value="1"/>
</dbReference>
<evidence type="ECO:0000313" key="6">
    <source>
        <dbReference type="Proteomes" id="UP000217784"/>
    </source>
</evidence>
<gene>
    <name evidence="5" type="ORF">ASJ80_06485</name>
</gene>
<dbReference type="PANTHER" id="PTHR31302">
    <property type="entry name" value="TRANSMEMBRANE PROTEIN WITH METALLOPHOSPHOESTERASE DOMAIN-RELATED"/>
    <property type="match status" value="1"/>
</dbReference>
<dbReference type="GO" id="GO:0009245">
    <property type="term" value="P:lipid A biosynthetic process"/>
    <property type="evidence" value="ECO:0007669"/>
    <property type="project" value="TreeGrafter"/>
</dbReference>
<dbReference type="SUPFAM" id="SSF56300">
    <property type="entry name" value="Metallo-dependent phosphatases"/>
    <property type="match status" value="1"/>
</dbReference>
<dbReference type="GO" id="GO:0016020">
    <property type="term" value="C:membrane"/>
    <property type="evidence" value="ECO:0007669"/>
    <property type="project" value="GOC"/>
</dbReference>
<evidence type="ECO:0000256" key="1">
    <source>
        <dbReference type="ARBA" id="ARBA00022723"/>
    </source>
</evidence>
<keyword evidence="3" id="KW-0812">Transmembrane</keyword>
<evidence type="ECO:0000256" key="2">
    <source>
        <dbReference type="ARBA" id="ARBA00022801"/>
    </source>
</evidence>
<keyword evidence="6" id="KW-1185">Reference proteome</keyword>
<dbReference type="EMBL" id="LMVM01000023">
    <property type="protein sequence ID" value="PAV04480.1"/>
    <property type="molecule type" value="Genomic_DNA"/>
</dbReference>
<keyword evidence="2" id="KW-0378">Hydrolase</keyword>
<dbReference type="InterPro" id="IPR029052">
    <property type="entry name" value="Metallo-depent_PP-like"/>
</dbReference>
<keyword evidence="1" id="KW-0479">Metal-binding</keyword>
<evidence type="ECO:0000313" key="5">
    <source>
        <dbReference type="EMBL" id="PAV04480.1"/>
    </source>
</evidence>
<proteinExistence type="predicted"/>
<protein>
    <submittedName>
        <fullName evidence="5">Metallophosphoesterase</fullName>
    </submittedName>
</protein>
<dbReference type="AlphaFoldDB" id="A0A2A2H5B6"/>
<reference evidence="5 6" key="1">
    <citation type="journal article" date="2017" name="BMC Genomics">
        <title>Genomic analysis of methanogenic archaea reveals a shift towards energy conservation.</title>
        <authorList>
            <person name="Gilmore S.P."/>
            <person name="Henske J.K."/>
            <person name="Sexton J.A."/>
            <person name="Solomon K.V."/>
            <person name="Seppala S."/>
            <person name="Yoo J.I."/>
            <person name="Huyett L.M."/>
            <person name="Pressman A."/>
            <person name="Cogan J.Z."/>
            <person name="Kivenson V."/>
            <person name="Peng X."/>
            <person name="Tan Y."/>
            <person name="Valentine D.L."/>
            <person name="O'Malley M.A."/>
        </authorList>
    </citation>
    <scope>NUCLEOTIDE SEQUENCE [LARGE SCALE GENOMIC DNA]</scope>
    <source>
        <strain evidence="5 6">M.o.H.</strain>
    </source>
</reference>